<evidence type="ECO:0000313" key="3">
    <source>
        <dbReference type="Proteomes" id="UP000734854"/>
    </source>
</evidence>
<keyword evidence="1" id="KW-1133">Transmembrane helix</keyword>
<keyword evidence="3" id="KW-1185">Reference proteome</keyword>
<proteinExistence type="predicted"/>
<reference evidence="2 3" key="1">
    <citation type="submission" date="2020-08" db="EMBL/GenBank/DDBJ databases">
        <title>Plant Genome Project.</title>
        <authorList>
            <person name="Zhang R.-G."/>
        </authorList>
    </citation>
    <scope>NUCLEOTIDE SEQUENCE [LARGE SCALE GENOMIC DNA]</scope>
    <source>
        <tissue evidence="2">Rhizome</tissue>
    </source>
</reference>
<keyword evidence="1" id="KW-0472">Membrane</keyword>
<comment type="caution">
    <text evidence="2">The sequence shown here is derived from an EMBL/GenBank/DDBJ whole genome shotgun (WGS) entry which is preliminary data.</text>
</comment>
<evidence type="ECO:0000313" key="2">
    <source>
        <dbReference type="EMBL" id="KAG6477075.1"/>
    </source>
</evidence>
<evidence type="ECO:0000256" key="1">
    <source>
        <dbReference type="SAM" id="Phobius"/>
    </source>
</evidence>
<dbReference type="AlphaFoldDB" id="A0A8J5K971"/>
<accession>A0A8J5K971</accession>
<dbReference type="EMBL" id="JACMSC010000018">
    <property type="protein sequence ID" value="KAG6477075.1"/>
    <property type="molecule type" value="Genomic_DNA"/>
</dbReference>
<feature type="transmembrane region" description="Helical" evidence="1">
    <location>
        <begin position="144"/>
        <end position="172"/>
    </location>
</feature>
<dbReference type="PANTHER" id="PTHR34781">
    <property type="entry name" value="TRANSMEMBRANE PROTEIN"/>
    <property type="match status" value="1"/>
</dbReference>
<dbReference type="Proteomes" id="UP000734854">
    <property type="component" value="Unassembled WGS sequence"/>
</dbReference>
<sequence>MITFHVANPIHSCLYLPPFYSLAIFCPFDLIMLHDDHQRLPRRQPSVDLCAILLAAFRASHLLPRLSPAGLASFLLGASFSMMLGGSMTFLLGFLLFPWVVGLVMLLYLVGLVSSLSGLGRSIICRISPLESQRDVRYGEGSGVFFVSVYSSLFPFGGLLSIAIALIFGWIIRSFLLPLQRNRII</sequence>
<dbReference type="PANTHER" id="PTHR34781:SF2">
    <property type="entry name" value="TRANSMEMBRANE PROTEIN"/>
    <property type="match status" value="1"/>
</dbReference>
<feature type="transmembrane region" description="Helical" evidence="1">
    <location>
        <begin position="14"/>
        <end position="33"/>
    </location>
</feature>
<keyword evidence="1" id="KW-0812">Transmembrane</keyword>
<organism evidence="2 3">
    <name type="scientific">Zingiber officinale</name>
    <name type="common">Ginger</name>
    <name type="synonym">Amomum zingiber</name>
    <dbReference type="NCBI Taxonomy" id="94328"/>
    <lineage>
        <taxon>Eukaryota</taxon>
        <taxon>Viridiplantae</taxon>
        <taxon>Streptophyta</taxon>
        <taxon>Embryophyta</taxon>
        <taxon>Tracheophyta</taxon>
        <taxon>Spermatophyta</taxon>
        <taxon>Magnoliopsida</taxon>
        <taxon>Liliopsida</taxon>
        <taxon>Zingiberales</taxon>
        <taxon>Zingiberaceae</taxon>
        <taxon>Zingiber</taxon>
    </lineage>
</organism>
<protein>
    <submittedName>
        <fullName evidence="2">Uncharacterized protein</fullName>
    </submittedName>
</protein>
<name>A0A8J5K971_ZINOF</name>
<gene>
    <name evidence="2" type="ORF">ZIOFF_066327</name>
</gene>